<dbReference type="InterPro" id="IPR006675">
    <property type="entry name" value="HDIG_dom"/>
</dbReference>
<sequence>MNRHNQQNSLTPKALIYRIVITVTALFVVCLYMPRDERSTYKFDVGKPWRYSQLIATYDFPIYKSAETIQAEQDSILQYYEPYFAIDETVGKAQVEKFKATINGRKPATIPANYLTYVVNKLEYIYAQGVMSTEDFDQMHRDEVASIRIFAQNVAKEQQMPKIFSHKTAYEYLIDLGEDSLQYDRRILRKCNLSDYIVPNLTYDKTKSEESRKDLLASLSYSSGMVMSGQKIIGQGDIVDKATYDILTSLEKEYNRRNTSKMQSHTVLLGQLLYVALIIACLSLYFNQFRRDYLANTRHILFIASMPVIYPLLTSFLIKHNLFNVYIIPFAMAPIFIRVFMDSRTAFVTHVATVLISAISLKYPYEFIATQLVAGMVAIYSLRELSQRSQLIRSAFYVTLASIAFYMSMELIHEKDFARLEYGMYIYIIINGILLLFAYPLLFLFEKVFGFTSNVTLVELSNTNNELLKRLSEVAPGTFQHSMQVANLATEVANKIGAKALLVRTGALYHDIGKMNSPAYFTENQNNFNPHDRISYEQSAAIVISHVKDGLKLADKYNLPQVIKDFISTHHGKGKTKYFLISYKNQHPDQTVDESIFTYPGPNPFTLEQAILMMADSVEAASRSLNEYTEESISALVDKIVDCQVQEGFFKDCPITFHDITVAKDVFREKLKTIYHTRISYPELKKK</sequence>
<proteinExistence type="predicted"/>
<dbReference type="InterPro" id="IPR011621">
    <property type="entry name" value="Metal-dep_PHydrolase_7TM_intra"/>
</dbReference>
<dbReference type="InterPro" id="IPR011624">
    <property type="entry name" value="Metal-dep_PHydrolase_7TM_extra"/>
</dbReference>
<dbReference type="SUPFAM" id="SSF109604">
    <property type="entry name" value="HD-domain/PDEase-like"/>
    <property type="match status" value="1"/>
</dbReference>
<dbReference type="HOGENOM" id="CLU_015767_1_1_10"/>
<feature type="domain" description="HD" evidence="2">
    <location>
        <begin position="478"/>
        <end position="621"/>
    </location>
</feature>
<dbReference type="GO" id="GO:0016787">
    <property type="term" value="F:hydrolase activity"/>
    <property type="evidence" value="ECO:0007669"/>
    <property type="project" value="UniProtKB-KW"/>
</dbReference>
<keyword evidence="1" id="KW-1133">Transmembrane helix</keyword>
<evidence type="ECO:0000313" key="4">
    <source>
        <dbReference type="Proteomes" id="UP000005546"/>
    </source>
</evidence>
<reference evidence="3 4" key="1">
    <citation type="submission" date="2011-02" db="EMBL/GenBank/DDBJ databases">
        <authorList>
            <person name="Weinstock G."/>
            <person name="Sodergren E."/>
            <person name="Clifton S."/>
            <person name="Fulton L."/>
            <person name="Fulton B."/>
            <person name="Courtney L."/>
            <person name="Fronick C."/>
            <person name="Harrison M."/>
            <person name="Strong C."/>
            <person name="Farmer C."/>
            <person name="Delahaunty K."/>
            <person name="Markovic C."/>
            <person name="Hall O."/>
            <person name="Minx P."/>
            <person name="Tomlinson C."/>
            <person name="Mitreva M."/>
            <person name="Hou S."/>
            <person name="Chen J."/>
            <person name="Wollam A."/>
            <person name="Pepin K.H."/>
            <person name="Johnson M."/>
            <person name="Bhonagiri V."/>
            <person name="Zhang X."/>
            <person name="Suruliraj S."/>
            <person name="Warren W."/>
            <person name="Chinwalla A."/>
            <person name="Mardis E.R."/>
            <person name="Wilson R.K."/>
        </authorList>
    </citation>
    <scope>NUCLEOTIDE SEQUENCE [LARGE SCALE GENOMIC DNA]</scope>
    <source>
        <strain evidence="3 4">YIT 11841</strain>
    </source>
</reference>
<dbReference type="PROSITE" id="PS51831">
    <property type="entry name" value="HD"/>
    <property type="match status" value="1"/>
</dbReference>
<comment type="caution">
    <text evidence="3">The sequence shown here is derived from an EMBL/GenBank/DDBJ whole genome shotgun (WGS) entry which is preliminary data.</text>
</comment>
<feature type="transmembrane region" description="Helical" evidence="1">
    <location>
        <begin position="15"/>
        <end position="33"/>
    </location>
</feature>
<gene>
    <name evidence="3" type="ORF">HMPREF9442_02356</name>
</gene>
<evidence type="ECO:0000313" key="3">
    <source>
        <dbReference type="EMBL" id="EGG52496.1"/>
    </source>
</evidence>
<dbReference type="OrthoDB" id="9806952at2"/>
<dbReference type="InterPro" id="IPR052722">
    <property type="entry name" value="PgpH_phosphodiesterase"/>
</dbReference>
<dbReference type="Pfam" id="PF07697">
    <property type="entry name" value="7TMR-HDED"/>
    <property type="match status" value="1"/>
</dbReference>
<dbReference type="EMBL" id="AFBR01000067">
    <property type="protein sequence ID" value="EGG52496.1"/>
    <property type="molecule type" value="Genomic_DNA"/>
</dbReference>
<dbReference type="Proteomes" id="UP000005546">
    <property type="component" value="Unassembled WGS sequence"/>
</dbReference>
<feature type="transmembrane region" description="Helical" evidence="1">
    <location>
        <begin position="424"/>
        <end position="445"/>
    </location>
</feature>
<organism evidence="3 4">
    <name type="scientific">Paraprevotella xylaniphila YIT 11841</name>
    <dbReference type="NCBI Taxonomy" id="762982"/>
    <lineage>
        <taxon>Bacteria</taxon>
        <taxon>Pseudomonadati</taxon>
        <taxon>Bacteroidota</taxon>
        <taxon>Bacteroidia</taxon>
        <taxon>Bacteroidales</taxon>
        <taxon>Prevotellaceae</taxon>
        <taxon>Paraprevotella</taxon>
    </lineage>
</organism>
<keyword evidence="1" id="KW-0472">Membrane</keyword>
<dbReference type="STRING" id="762982.HMPREF9442_02356"/>
<name>F3QVQ3_9BACT</name>
<dbReference type="NCBIfam" id="TIGR00277">
    <property type="entry name" value="HDIG"/>
    <property type="match status" value="1"/>
</dbReference>
<dbReference type="InterPro" id="IPR003607">
    <property type="entry name" value="HD/PDEase_dom"/>
</dbReference>
<keyword evidence="3" id="KW-0378">Hydrolase</keyword>
<dbReference type="CDD" id="cd00077">
    <property type="entry name" value="HDc"/>
    <property type="match status" value="1"/>
</dbReference>
<dbReference type="InterPro" id="IPR006674">
    <property type="entry name" value="HD_domain"/>
</dbReference>
<dbReference type="AlphaFoldDB" id="F3QVQ3"/>
<dbReference type="PANTHER" id="PTHR36442:SF1">
    <property type="entry name" value="CYCLIC-DI-AMP PHOSPHODIESTERASE PGPH"/>
    <property type="match status" value="1"/>
</dbReference>
<keyword evidence="4" id="KW-1185">Reference proteome</keyword>
<evidence type="ECO:0000256" key="1">
    <source>
        <dbReference type="SAM" id="Phobius"/>
    </source>
</evidence>
<dbReference type="Pfam" id="PF07698">
    <property type="entry name" value="7TM-7TMR_HD"/>
    <property type="match status" value="1"/>
</dbReference>
<dbReference type="RefSeq" id="WP_008628224.1">
    <property type="nucleotide sequence ID" value="NZ_GL883867.1"/>
</dbReference>
<feature type="transmembrane region" description="Helical" evidence="1">
    <location>
        <begin position="299"/>
        <end position="318"/>
    </location>
</feature>
<dbReference type="Gene3D" id="1.10.3210.10">
    <property type="entry name" value="Hypothetical protein af1432"/>
    <property type="match status" value="1"/>
</dbReference>
<keyword evidence="3" id="KW-0675">Receptor</keyword>
<keyword evidence="1" id="KW-0812">Transmembrane</keyword>
<dbReference type="eggNOG" id="COG1480">
    <property type="taxonomic scope" value="Bacteria"/>
</dbReference>
<feature type="transmembrane region" description="Helical" evidence="1">
    <location>
        <begin position="323"/>
        <end position="341"/>
    </location>
</feature>
<dbReference type="GeneID" id="98397725"/>
<evidence type="ECO:0000259" key="2">
    <source>
        <dbReference type="PROSITE" id="PS51831"/>
    </source>
</evidence>
<dbReference type="PANTHER" id="PTHR36442">
    <property type="entry name" value="CYCLIC-DI-AMP PHOSPHODIESTERASE PGPH"/>
    <property type="match status" value="1"/>
</dbReference>
<protein>
    <submittedName>
        <fullName evidence="3">7TM receptor with intracellular HD hydrolase</fullName>
    </submittedName>
</protein>
<feature type="transmembrane region" description="Helical" evidence="1">
    <location>
        <begin position="363"/>
        <end position="382"/>
    </location>
</feature>
<feature type="transmembrane region" description="Helical" evidence="1">
    <location>
        <begin position="266"/>
        <end position="287"/>
    </location>
</feature>
<feature type="transmembrane region" description="Helical" evidence="1">
    <location>
        <begin position="394"/>
        <end position="412"/>
    </location>
</feature>
<dbReference type="SMART" id="SM00471">
    <property type="entry name" value="HDc"/>
    <property type="match status" value="1"/>
</dbReference>
<dbReference type="Pfam" id="PF01966">
    <property type="entry name" value="HD"/>
    <property type="match status" value="1"/>
</dbReference>
<accession>F3QVQ3</accession>